<dbReference type="RefSeq" id="WP_131100834.1">
    <property type="nucleotide sequence ID" value="NZ_CP036455.1"/>
</dbReference>
<keyword evidence="7 11" id="KW-0067">ATP-binding</keyword>
<dbReference type="InterPro" id="IPR005148">
    <property type="entry name" value="Arg-tRNA-synth_N"/>
</dbReference>
<accession>A0A4P6Q976</accession>
<evidence type="ECO:0000313" key="16">
    <source>
        <dbReference type="Proteomes" id="UP000292235"/>
    </source>
</evidence>
<proteinExistence type="inferred from homology"/>
<evidence type="ECO:0000256" key="4">
    <source>
        <dbReference type="ARBA" id="ARBA00022490"/>
    </source>
</evidence>
<gene>
    <name evidence="15" type="primary">argS2</name>
    <name evidence="11" type="synonym">argS</name>
    <name evidence="15" type="ORF">EKD16_21990</name>
</gene>
<dbReference type="GO" id="GO:0005737">
    <property type="term" value="C:cytoplasm"/>
    <property type="evidence" value="ECO:0007669"/>
    <property type="project" value="UniProtKB-SubCell"/>
</dbReference>
<dbReference type="InterPro" id="IPR008909">
    <property type="entry name" value="DALR_anticod-bd"/>
</dbReference>
<keyword evidence="9 11" id="KW-0030">Aminoacyl-tRNA synthetase</keyword>
<organism evidence="15 16">
    <name type="scientific">Streptomonospora litoralis</name>
    <dbReference type="NCBI Taxonomy" id="2498135"/>
    <lineage>
        <taxon>Bacteria</taxon>
        <taxon>Bacillati</taxon>
        <taxon>Actinomycetota</taxon>
        <taxon>Actinomycetes</taxon>
        <taxon>Streptosporangiales</taxon>
        <taxon>Nocardiopsidaceae</taxon>
        <taxon>Streptomonospora</taxon>
    </lineage>
</organism>
<dbReference type="PROSITE" id="PS00178">
    <property type="entry name" value="AA_TRNA_LIGASE_I"/>
    <property type="match status" value="1"/>
</dbReference>
<dbReference type="Gene3D" id="3.40.50.620">
    <property type="entry name" value="HUPs"/>
    <property type="match status" value="1"/>
</dbReference>
<dbReference type="InterPro" id="IPR001412">
    <property type="entry name" value="aa-tRNA-synth_I_CS"/>
</dbReference>
<dbReference type="FunFam" id="3.40.50.620:FF:000030">
    <property type="entry name" value="Arginine--tRNA ligase"/>
    <property type="match status" value="1"/>
</dbReference>
<sequence>MATVLSVADELHHRLQQAIAAALPEAGDIDPQLRRSDRADFQANGLLGLAKKLGHNPRALAEQVLTRLDYGPTIAAAEVSGPGFINITLSDAAIGQRTTERAHDPQLGVAPLEDAGTTVIDYSQPNIAKEMHVGHLRSTIIGDAVVRILQAGGETVVRHNHIGDWGTQFGMLIQDLRERPEQLDAATDDADAATDDADAANASMSRLNRLYRDARARFDTDPDFADRARHRVVELQAGDAETVEAWHRIVAESKVYFEAVYERLDVLLTDEDTVGESFYNPYLAEVSEELERTGVAVRSDGALCVFFDDITGPDGQLTPLIVQKKDGGYGYAATDLAAIRYRTKDLGAHQLLYVVDARQALHFQMVFETARRAGWLAEPVSARHLAFGTVLGPDGRPFKTRSGETVRLMELLQEAVDRARTVVTEKNPHMPQDELEERARQVGIGAVKYADLSTSRTRDYIFDVDRMVSLNGNTGVYLQYAYARIRSILRKADQSPQAGPDLPLEAAERDLGLLLDEFGAALRDVVATYEPHRLCSYLFALASAFTTFYEQCPVLKAPSAEIIGNRLMLCELTGQTLRTGMNLLGIATPERL</sequence>
<evidence type="ECO:0000256" key="9">
    <source>
        <dbReference type="ARBA" id="ARBA00023146"/>
    </source>
</evidence>
<comment type="subunit">
    <text evidence="3 11">Monomer.</text>
</comment>
<comment type="catalytic activity">
    <reaction evidence="10 11">
        <text>tRNA(Arg) + L-arginine + ATP = L-arginyl-tRNA(Arg) + AMP + diphosphate</text>
        <dbReference type="Rhea" id="RHEA:20301"/>
        <dbReference type="Rhea" id="RHEA-COMP:9658"/>
        <dbReference type="Rhea" id="RHEA-COMP:9673"/>
        <dbReference type="ChEBI" id="CHEBI:30616"/>
        <dbReference type="ChEBI" id="CHEBI:32682"/>
        <dbReference type="ChEBI" id="CHEBI:33019"/>
        <dbReference type="ChEBI" id="CHEBI:78442"/>
        <dbReference type="ChEBI" id="CHEBI:78513"/>
        <dbReference type="ChEBI" id="CHEBI:456215"/>
        <dbReference type="EC" id="6.1.1.19"/>
    </reaction>
</comment>
<evidence type="ECO:0000256" key="6">
    <source>
        <dbReference type="ARBA" id="ARBA00022741"/>
    </source>
</evidence>
<dbReference type="Pfam" id="PF05746">
    <property type="entry name" value="DALR_1"/>
    <property type="match status" value="1"/>
</dbReference>
<dbReference type="AlphaFoldDB" id="A0A4P6Q976"/>
<dbReference type="Gene3D" id="3.30.1360.70">
    <property type="entry name" value="Arginyl tRNA synthetase N-terminal domain"/>
    <property type="match status" value="1"/>
</dbReference>
<evidence type="ECO:0000256" key="8">
    <source>
        <dbReference type="ARBA" id="ARBA00022917"/>
    </source>
</evidence>
<dbReference type="PANTHER" id="PTHR11956:SF5">
    <property type="entry name" value="ARGININE--TRNA LIGASE, CYTOPLASMIC"/>
    <property type="match status" value="1"/>
</dbReference>
<dbReference type="FunFam" id="1.10.730.10:FF:000006">
    <property type="entry name" value="Arginyl-tRNA synthetase 2, mitochondrial"/>
    <property type="match status" value="1"/>
</dbReference>
<dbReference type="EMBL" id="CP036455">
    <property type="protein sequence ID" value="QBI56151.1"/>
    <property type="molecule type" value="Genomic_DNA"/>
</dbReference>
<dbReference type="Pfam" id="PF03485">
    <property type="entry name" value="Arg_tRNA_synt_N"/>
    <property type="match status" value="1"/>
</dbReference>
<evidence type="ECO:0000313" key="15">
    <source>
        <dbReference type="EMBL" id="QBI56151.1"/>
    </source>
</evidence>
<keyword evidence="8 11" id="KW-0648">Protein biosynthesis</keyword>
<dbReference type="KEGG" id="strr:EKD16_21990"/>
<evidence type="ECO:0000256" key="7">
    <source>
        <dbReference type="ARBA" id="ARBA00022840"/>
    </source>
</evidence>
<evidence type="ECO:0000256" key="3">
    <source>
        <dbReference type="ARBA" id="ARBA00011245"/>
    </source>
</evidence>
<feature type="domain" description="DALR anticodon binding" evidence="13">
    <location>
        <begin position="478"/>
        <end position="592"/>
    </location>
</feature>
<evidence type="ECO:0000259" key="14">
    <source>
        <dbReference type="SMART" id="SM01016"/>
    </source>
</evidence>
<comment type="subcellular location">
    <subcellularLocation>
        <location evidence="1 11">Cytoplasm</location>
    </subcellularLocation>
</comment>
<dbReference type="InterPro" id="IPR035684">
    <property type="entry name" value="ArgRS_core"/>
</dbReference>
<keyword evidence="4 11" id="KW-0963">Cytoplasm</keyword>
<dbReference type="GO" id="GO:0005524">
    <property type="term" value="F:ATP binding"/>
    <property type="evidence" value="ECO:0007669"/>
    <property type="project" value="UniProtKB-UniRule"/>
</dbReference>
<dbReference type="Gene3D" id="1.10.730.10">
    <property type="entry name" value="Isoleucyl-tRNA Synthetase, Domain 1"/>
    <property type="match status" value="1"/>
</dbReference>
<dbReference type="PRINTS" id="PR01038">
    <property type="entry name" value="TRNASYNTHARG"/>
</dbReference>
<dbReference type="OrthoDB" id="9803211at2"/>
<dbReference type="Pfam" id="PF00750">
    <property type="entry name" value="tRNA-synt_1d"/>
    <property type="match status" value="1"/>
</dbReference>
<dbReference type="NCBIfam" id="TIGR00456">
    <property type="entry name" value="argS"/>
    <property type="match status" value="1"/>
</dbReference>
<dbReference type="SMART" id="SM01016">
    <property type="entry name" value="Arg_tRNA_synt_N"/>
    <property type="match status" value="1"/>
</dbReference>
<dbReference type="InterPro" id="IPR014729">
    <property type="entry name" value="Rossmann-like_a/b/a_fold"/>
</dbReference>
<feature type="domain" description="Arginyl tRNA synthetase N-terminal" evidence="14">
    <location>
        <begin position="9"/>
        <end position="89"/>
    </location>
</feature>
<evidence type="ECO:0000259" key="13">
    <source>
        <dbReference type="SMART" id="SM00836"/>
    </source>
</evidence>
<dbReference type="SUPFAM" id="SSF52374">
    <property type="entry name" value="Nucleotidylyl transferase"/>
    <property type="match status" value="1"/>
</dbReference>
<keyword evidence="5 11" id="KW-0436">Ligase</keyword>
<dbReference type="CDD" id="cd07956">
    <property type="entry name" value="Anticodon_Ia_Arg"/>
    <property type="match status" value="1"/>
</dbReference>
<comment type="similarity">
    <text evidence="2 11 12">Belongs to the class-I aminoacyl-tRNA synthetase family.</text>
</comment>
<name>A0A4P6Q976_9ACTN</name>
<protein>
    <recommendedName>
        <fullName evidence="11">Arginine--tRNA ligase</fullName>
        <ecNumber evidence="11">6.1.1.19</ecNumber>
    </recommendedName>
    <alternativeName>
        <fullName evidence="11">Arginyl-tRNA synthetase</fullName>
        <shortName evidence="11">ArgRS</shortName>
    </alternativeName>
</protein>
<dbReference type="Proteomes" id="UP000292235">
    <property type="component" value="Chromosome"/>
</dbReference>
<dbReference type="SUPFAM" id="SSF47323">
    <property type="entry name" value="Anticodon-binding domain of a subclass of class I aminoacyl-tRNA synthetases"/>
    <property type="match status" value="1"/>
</dbReference>
<dbReference type="InterPro" id="IPR001278">
    <property type="entry name" value="Arg-tRNA-ligase"/>
</dbReference>
<dbReference type="SMART" id="SM00836">
    <property type="entry name" value="DALR_1"/>
    <property type="match status" value="1"/>
</dbReference>
<dbReference type="CDD" id="cd00671">
    <property type="entry name" value="ArgRS_core"/>
    <property type="match status" value="1"/>
</dbReference>
<keyword evidence="6 11" id="KW-0547">Nucleotide-binding</keyword>
<evidence type="ECO:0000256" key="2">
    <source>
        <dbReference type="ARBA" id="ARBA00005594"/>
    </source>
</evidence>
<dbReference type="PANTHER" id="PTHR11956">
    <property type="entry name" value="ARGINYL-TRNA SYNTHETASE"/>
    <property type="match status" value="1"/>
</dbReference>
<feature type="short sequence motif" description="'HIGH' region" evidence="11">
    <location>
        <begin position="125"/>
        <end position="135"/>
    </location>
</feature>
<evidence type="ECO:0000256" key="5">
    <source>
        <dbReference type="ARBA" id="ARBA00022598"/>
    </source>
</evidence>
<dbReference type="EC" id="6.1.1.19" evidence="11"/>
<dbReference type="HAMAP" id="MF_00123">
    <property type="entry name" value="Arg_tRNA_synth"/>
    <property type="match status" value="1"/>
</dbReference>
<reference evidence="15 16" key="1">
    <citation type="submission" date="2019-02" db="EMBL/GenBank/DDBJ databases">
        <authorList>
            <person name="Khodamoradi S."/>
            <person name="Hahnke R.L."/>
            <person name="Kaempfer P."/>
            <person name="Schumann P."/>
            <person name="Rohde M."/>
            <person name="Steinert M."/>
            <person name="Luzhetskyy A."/>
            <person name="Wink J."/>
            <person name="Ruckert C."/>
        </authorList>
    </citation>
    <scope>NUCLEOTIDE SEQUENCE [LARGE SCALE GENOMIC DNA]</scope>
    <source>
        <strain evidence="15 16">M2</strain>
    </source>
</reference>
<dbReference type="SUPFAM" id="SSF55190">
    <property type="entry name" value="Arginyl-tRNA synthetase (ArgRS), N-terminal 'additional' domain"/>
    <property type="match status" value="1"/>
</dbReference>
<keyword evidence="16" id="KW-1185">Reference proteome</keyword>
<dbReference type="InterPro" id="IPR009080">
    <property type="entry name" value="tRNAsynth_Ia_anticodon-bd"/>
</dbReference>
<evidence type="ECO:0000256" key="10">
    <source>
        <dbReference type="ARBA" id="ARBA00049339"/>
    </source>
</evidence>
<dbReference type="InterPro" id="IPR036695">
    <property type="entry name" value="Arg-tRNA-synth_N_sf"/>
</dbReference>
<evidence type="ECO:0000256" key="11">
    <source>
        <dbReference type="HAMAP-Rule" id="MF_00123"/>
    </source>
</evidence>
<dbReference type="GO" id="GO:0004814">
    <property type="term" value="F:arginine-tRNA ligase activity"/>
    <property type="evidence" value="ECO:0007669"/>
    <property type="project" value="UniProtKB-UniRule"/>
</dbReference>
<evidence type="ECO:0000256" key="12">
    <source>
        <dbReference type="RuleBase" id="RU363038"/>
    </source>
</evidence>
<dbReference type="GO" id="GO:0006420">
    <property type="term" value="P:arginyl-tRNA aminoacylation"/>
    <property type="evidence" value="ECO:0007669"/>
    <property type="project" value="UniProtKB-UniRule"/>
</dbReference>
<evidence type="ECO:0000256" key="1">
    <source>
        <dbReference type="ARBA" id="ARBA00004496"/>
    </source>
</evidence>